<protein>
    <submittedName>
        <fullName evidence="1">Erythromycin esterase</fullName>
    </submittedName>
</protein>
<name>A0AB34FJ22_9HYPO</name>
<dbReference type="EMBL" id="JAQHRD010000007">
    <property type="protein sequence ID" value="KAJ6439064.1"/>
    <property type="molecule type" value="Genomic_DNA"/>
</dbReference>
<dbReference type="GO" id="GO:0004623">
    <property type="term" value="F:phospholipase A2 activity"/>
    <property type="evidence" value="ECO:0007669"/>
    <property type="project" value="InterPro"/>
</dbReference>
<evidence type="ECO:0000313" key="2">
    <source>
        <dbReference type="Proteomes" id="UP001163105"/>
    </source>
</evidence>
<sequence>MASISIVDHLLFGVPLTEFTAHRNRKDPSTVDWSSDGCTSSPDNPFCFSYLPACYRHDFGYQNYRIQERFTKDAKAKIDLNFKKDLYFQCQAVPATQACQRLADVYYTAVRLFGGGDARIRALSADSTGPDEQRDLVKAYQDTIVAYNEAVKEAQEQGLLPVLD</sequence>
<dbReference type="AlphaFoldDB" id="A0AB34FJ22"/>
<accession>A0AB34FJ22</accession>
<dbReference type="GO" id="GO:0050482">
    <property type="term" value="P:arachidonate secretion"/>
    <property type="evidence" value="ECO:0007669"/>
    <property type="project" value="InterPro"/>
</dbReference>
<proteinExistence type="predicted"/>
<dbReference type="Proteomes" id="UP001163105">
    <property type="component" value="Unassembled WGS sequence"/>
</dbReference>
<comment type="caution">
    <text evidence="1">The sequence shown here is derived from an EMBL/GenBank/DDBJ whole genome shotgun (WGS) entry which is preliminary data.</text>
</comment>
<keyword evidence="2" id="KW-1185">Reference proteome</keyword>
<dbReference type="Pfam" id="PF09056">
    <property type="entry name" value="Phospholip_A2_3"/>
    <property type="match status" value="1"/>
</dbReference>
<reference evidence="1" key="1">
    <citation type="submission" date="2023-01" db="EMBL/GenBank/DDBJ databases">
        <title>The growth and conidiation of Purpureocillium lavendulum are regulated by nitrogen source and histone H3K14 acetylation.</title>
        <authorList>
            <person name="Tang P."/>
            <person name="Han J."/>
            <person name="Zhang C."/>
            <person name="Tang P."/>
            <person name="Qi F."/>
            <person name="Zhang K."/>
            <person name="Liang L."/>
        </authorList>
    </citation>
    <scope>NUCLEOTIDE SEQUENCE</scope>
    <source>
        <strain evidence="1">YMF1.00683</strain>
    </source>
</reference>
<dbReference type="GO" id="GO:0006644">
    <property type="term" value="P:phospholipid metabolic process"/>
    <property type="evidence" value="ECO:0007669"/>
    <property type="project" value="InterPro"/>
</dbReference>
<dbReference type="Gene3D" id="1.20.90.10">
    <property type="entry name" value="Phospholipase A2 domain"/>
    <property type="match status" value="1"/>
</dbReference>
<dbReference type="InterPro" id="IPR036444">
    <property type="entry name" value="PLipase_A2_dom_sf"/>
</dbReference>
<dbReference type="SUPFAM" id="SSF48619">
    <property type="entry name" value="Phospholipase A2, PLA2"/>
    <property type="match status" value="1"/>
</dbReference>
<evidence type="ECO:0000313" key="1">
    <source>
        <dbReference type="EMBL" id="KAJ6439064.1"/>
    </source>
</evidence>
<dbReference type="InterPro" id="IPR015141">
    <property type="entry name" value="PLipase_A2_prok/fun"/>
</dbReference>
<organism evidence="1 2">
    <name type="scientific">Purpureocillium lavendulum</name>
    <dbReference type="NCBI Taxonomy" id="1247861"/>
    <lineage>
        <taxon>Eukaryota</taxon>
        <taxon>Fungi</taxon>
        <taxon>Dikarya</taxon>
        <taxon>Ascomycota</taxon>
        <taxon>Pezizomycotina</taxon>
        <taxon>Sordariomycetes</taxon>
        <taxon>Hypocreomycetidae</taxon>
        <taxon>Hypocreales</taxon>
        <taxon>Ophiocordycipitaceae</taxon>
        <taxon>Purpureocillium</taxon>
    </lineage>
</organism>
<gene>
    <name evidence="1" type="ORF">O9K51_08470</name>
</gene>